<comment type="caution">
    <text evidence="2">The sequence shown here is derived from an EMBL/GenBank/DDBJ whole genome shotgun (WGS) entry which is preliminary data.</text>
</comment>
<proteinExistence type="predicted"/>
<evidence type="ECO:0000259" key="1">
    <source>
        <dbReference type="Pfam" id="PF13518"/>
    </source>
</evidence>
<feature type="domain" description="Insertion element IS150 protein InsJ-like helix-turn-helix" evidence="1">
    <location>
        <begin position="27"/>
        <end position="56"/>
    </location>
</feature>
<organism evidence="2 3">
    <name type="scientific">Phocaeicola faecium</name>
    <dbReference type="NCBI Taxonomy" id="2762213"/>
    <lineage>
        <taxon>Bacteria</taxon>
        <taxon>Pseudomonadati</taxon>
        <taxon>Bacteroidota</taxon>
        <taxon>Bacteroidia</taxon>
        <taxon>Bacteroidales</taxon>
        <taxon>Bacteroidaceae</taxon>
        <taxon>Phocaeicola</taxon>
    </lineage>
</organism>
<protein>
    <submittedName>
        <fullName evidence="2">Helix-turn-helix domain-containing protein</fullName>
    </submittedName>
</protein>
<keyword evidence="3" id="KW-1185">Reference proteome</keyword>
<dbReference type="InterPro" id="IPR055247">
    <property type="entry name" value="InsJ-like_HTH"/>
</dbReference>
<sequence>MATDKKQQNPTETTLESGLTPIQEQAAIMLASGENITSVSEKLNLNRSTIYQWQQKITFQCFFNFQRKEAKDTLKNGLLSLYKDALEAVKGCLTSENESIRLKTAMWIIAKVENNPVGNTDARELLKKEATRTESIFQDWEAEKEVFDERKYQKLLAENGLK</sequence>
<gene>
    <name evidence="2" type="ORF">H9626_13020</name>
</gene>
<dbReference type="EMBL" id="JACSPQ010000019">
    <property type="protein sequence ID" value="MBD8003123.1"/>
    <property type="molecule type" value="Genomic_DNA"/>
</dbReference>
<evidence type="ECO:0000313" key="3">
    <source>
        <dbReference type="Proteomes" id="UP000616346"/>
    </source>
</evidence>
<evidence type="ECO:0000313" key="2">
    <source>
        <dbReference type="EMBL" id="MBD8003123.1"/>
    </source>
</evidence>
<dbReference type="Pfam" id="PF13518">
    <property type="entry name" value="HTH_28"/>
    <property type="match status" value="1"/>
</dbReference>
<dbReference type="Proteomes" id="UP000616346">
    <property type="component" value="Unassembled WGS sequence"/>
</dbReference>
<reference evidence="2 3" key="1">
    <citation type="submission" date="2020-08" db="EMBL/GenBank/DDBJ databases">
        <title>A Genomic Blueprint of the Chicken Gut Microbiome.</title>
        <authorList>
            <person name="Gilroy R."/>
            <person name="Ravi A."/>
            <person name="Getino M."/>
            <person name="Pursley I."/>
            <person name="Horton D.L."/>
            <person name="Alikhan N.-F."/>
            <person name="Baker D."/>
            <person name="Gharbi K."/>
            <person name="Hall N."/>
            <person name="Watson M."/>
            <person name="Adriaenssens E.M."/>
            <person name="Foster-Nyarko E."/>
            <person name="Jarju S."/>
            <person name="Secka A."/>
            <person name="Antonio M."/>
            <person name="Oren A."/>
            <person name="Chaudhuri R."/>
            <person name="La Ragione R.M."/>
            <person name="Hildebrand F."/>
            <person name="Pallen M.J."/>
        </authorList>
    </citation>
    <scope>NUCLEOTIDE SEQUENCE [LARGE SCALE GENOMIC DNA]</scope>
    <source>
        <strain evidence="2 3">Sa1YUN3</strain>
    </source>
</reference>
<name>A0ABR8VEF9_9BACT</name>
<accession>A0ABR8VEF9</accession>
<dbReference type="RefSeq" id="WP_191710757.1">
    <property type="nucleotide sequence ID" value="NZ_JACSPQ010000019.1"/>
</dbReference>